<reference evidence="1 2" key="1">
    <citation type="submission" date="2012-05" db="EMBL/GenBank/DDBJ databases">
        <title>Genome sequence of Nitritalea halalkaliphila LW7.</title>
        <authorList>
            <person name="Jangir P.K."/>
            <person name="Singh A."/>
            <person name="Shivaji S."/>
            <person name="Sharma R."/>
        </authorList>
    </citation>
    <scope>NUCLEOTIDE SEQUENCE [LARGE SCALE GENOMIC DNA]</scope>
    <source>
        <strain evidence="1 2">LW7</strain>
    </source>
</reference>
<organism evidence="1 2">
    <name type="scientific">Nitritalea halalkaliphila LW7</name>
    <dbReference type="NCBI Taxonomy" id="1189621"/>
    <lineage>
        <taxon>Bacteria</taxon>
        <taxon>Pseudomonadati</taxon>
        <taxon>Bacteroidota</taxon>
        <taxon>Cytophagia</taxon>
        <taxon>Cytophagales</taxon>
        <taxon>Cyclobacteriaceae</taxon>
        <taxon>Nitritalea</taxon>
    </lineage>
</organism>
<dbReference type="SUPFAM" id="SSF52317">
    <property type="entry name" value="Class I glutamine amidotransferase-like"/>
    <property type="match status" value="1"/>
</dbReference>
<keyword evidence="1" id="KW-0645">Protease</keyword>
<proteinExistence type="predicted"/>
<dbReference type="RefSeq" id="WP_009056831.1">
    <property type="nucleotide sequence ID" value="NZ_AJYA01000053.1"/>
</dbReference>
<gene>
    <name evidence="1" type="ORF">A3SI_16867</name>
</gene>
<sequence>MELTAAKSGMVTLGKDFGSSDVRAIKAPKVALLSGPGTSSLNFGEIWYHFEQELDYPLSILELSAVGRYDLSTYDVLIMPSGSGLLRGQDKKIKDWVRAGGKLILMEGALAEFAADDDFSLKRFLKDEQEKAAKDRAKEREEKRLLAPYQSSERARVSGQVAGAVFEVNLDETHPLGYGYGGTYYTLKNSSSRYGYLKNGVNAGTIRNLEQYRFGFVGSEVKPSLAESLVVGSESMGRGQVIYFVDNPMFRSFWENGKLLFGNAVFLVGQ</sequence>
<dbReference type="GO" id="GO:0004180">
    <property type="term" value="F:carboxypeptidase activity"/>
    <property type="evidence" value="ECO:0007669"/>
    <property type="project" value="UniProtKB-KW"/>
</dbReference>
<dbReference type="CDD" id="cd03143">
    <property type="entry name" value="A4_beta-galactosidase_middle_domain"/>
    <property type="match status" value="1"/>
</dbReference>
<dbReference type="STRING" id="1189621.A3SI_16867"/>
<accession>I5BWC2</accession>
<dbReference type="AlphaFoldDB" id="I5BWC2"/>
<dbReference type="EMBL" id="AJYA01000053">
    <property type="protein sequence ID" value="EIM73874.1"/>
    <property type="molecule type" value="Genomic_DNA"/>
</dbReference>
<name>I5BWC2_9BACT</name>
<dbReference type="Gene3D" id="3.40.50.880">
    <property type="match status" value="1"/>
</dbReference>
<dbReference type="InterPro" id="IPR029062">
    <property type="entry name" value="Class_I_gatase-like"/>
</dbReference>
<dbReference type="PATRIC" id="fig|1189621.3.peg.3499"/>
<evidence type="ECO:0000313" key="1">
    <source>
        <dbReference type="EMBL" id="EIM73874.1"/>
    </source>
</evidence>
<keyword evidence="1" id="KW-0121">Carboxypeptidase</keyword>
<comment type="caution">
    <text evidence="1">The sequence shown here is derived from an EMBL/GenBank/DDBJ whole genome shotgun (WGS) entry which is preliminary data.</text>
</comment>
<keyword evidence="1" id="KW-0378">Hydrolase</keyword>
<keyword evidence="2" id="KW-1185">Reference proteome</keyword>
<dbReference type="Proteomes" id="UP000005551">
    <property type="component" value="Unassembled WGS sequence"/>
</dbReference>
<evidence type="ECO:0000313" key="2">
    <source>
        <dbReference type="Proteomes" id="UP000005551"/>
    </source>
</evidence>
<protein>
    <submittedName>
        <fullName evidence="1">Zinc carboxypeptidase</fullName>
    </submittedName>
</protein>